<sequence>MIRSCNVKVLFGYGGSFGRIQRIHIQQLWSQMLEYILAIRQSTNHHYSSQQLYQVSLATILNEFAQLKIQHDQMIGKCERLELQLEQANCRAEFLAQEVDEQHLRLENASNTKLATLEKKYQDQIKLLEMDFSREKEIMIIQSNHLRQDIDKQMNTVKEQLSKFRSNIKILEEENKRLENDCQLIKCQNSELIKNFMDIQRHVEESDHLNAKIAELESMENAQDRKNIEQLMNEMEKLKEQNKRLQDQNDELLIEKESLRQQLATFILASYQHQQQQNSNQQTSQQQQQTLLTTTTAANQSSIFSSSSFTPESIIMAPTDEIMMMIESGGILPKFPSITTTTGRSKKRKRRRRRKKNKNKTITPNNNDNEQIEMNTTVNVQIDNNNNNDMNHNHDDKDKKQDNIVDTSMSSDNISTKTNPKTEIKPMMNNTGRLTEEDQSSTFSTITTHGDDFDEDDDLDMDDDMDIEDDYDDFHQQTELVSSWTFKQRHKRIKQPNSNMYEEAVEEEGKLDDLDDNDDDEDDDEDNLQTLIQNHPSTTYIRSLSDEINFDRSRPIFANQPDQSSLEKNLQMILNQIIQDNHSIKENNDDFSSRIFNDNDNEMILKRALRRIENALKQIDNNNNSNDDQLMVVDKQQSSSISQFDHNNNPNP</sequence>
<protein>
    <submittedName>
        <fullName evidence="8">J domain-containing protein DDB_G0295729-like</fullName>
    </submittedName>
</protein>
<dbReference type="OrthoDB" id="6507432at2759"/>
<name>A0A6P6XYZ2_DERPT</name>
<organism evidence="7 8">
    <name type="scientific">Dermatophagoides pteronyssinus</name>
    <name type="common">European house dust mite</name>
    <dbReference type="NCBI Taxonomy" id="6956"/>
    <lineage>
        <taxon>Eukaryota</taxon>
        <taxon>Metazoa</taxon>
        <taxon>Ecdysozoa</taxon>
        <taxon>Arthropoda</taxon>
        <taxon>Chelicerata</taxon>
        <taxon>Arachnida</taxon>
        <taxon>Acari</taxon>
        <taxon>Acariformes</taxon>
        <taxon>Sarcoptiformes</taxon>
        <taxon>Astigmata</taxon>
        <taxon>Psoroptidia</taxon>
        <taxon>Analgoidea</taxon>
        <taxon>Pyroglyphidae</taxon>
        <taxon>Dermatophagoidinae</taxon>
        <taxon>Dermatophagoides</taxon>
    </lineage>
</organism>
<evidence type="ECO:0000313" key="7">
    <source>
        <dbReference type="Proteomes" id="UP000515146"/>
    </source>
</evidence>
<feature type="compositionally biased region" description="Acidic residues" evidence="6">
    <location>
        <begin position="513"/>
        <end position="526"/>
    </location>
</feature>
<evidence type="ECO:0000313" key="8">
    <source>
        <dbReference type="RefSeq" id="XP_027197209.1"/>
    </source>
</evidence>
<dbReference type="OMA" id="NDNEMIL"/>
<dbReference type="InParanoid" id="A0A6P6XYZ2"/>
<reference evidence="8" key="1">
    <citation type="submission" date="2025-08" db="UniProtKB">
        <authorList>
            <consortium name="RefSeq"/>
        </authorList>
    </citation>
    <scope>IDENTIFICATION</scope>
    <source>
        <strain evidence="8">Airmid</strain>
    </source>
</reference>
<evidence type="ECO:0000256" key="3">
    <source>
        <dbReference type="ARBA" id="ARBA00022553"/>
    </source>
</evidence>
<dbReference type="AlphaFoldDB" id="A0A6P6XYZ2"/>
<dbReference type="PANTHER" id="PTHR18905:SF13">
    <property type="entry name" value="NON-CENTROSOMAL MICROTUBULE ARRAY"/>
    <property type="match status" value="1"/>
</dbReference>
<evidence type="ECO:0000256" key="4">
    <source>
        <dbReference type="ARBA" id="ARBA00023212"/>
    </source>
</evidence>
<keyword evidence="3" id="KW-0597">Phosphoprotein</keyword>
<feature type="compositionally biased region" description="Basic residues" evidence="6">
    <location>
        <begin position="344"/>
        <end position="359"/>
    </location>
</feature>
<dbReference type="RefSeq" id="XP_027197209.1">
    <property type="nucleotide sequence ID" value="XM_027341408.1"/>
</dbReference>
<feature type="region of interest" description="Disordered" evidence="6">
    <location>
        <begin position="384"/>
        <end position="458"/>
    </location>
</feature>
<feature type="compositionally biased region" description="Polar residues" evidence="6">
    <location>
        <begin position="405"/>
        <end position="421"/>
    </location>
</feature>
<evidence type="ECO:0000256" key="2">
    <source>
        <dbReference type="ARBA" id="ARBA00022490"/>
    </source>
</evidence>
<proteinExistence type="predicted"/>
<feature type="compositionally biased region" description="Basic and acidic residues" evidence="6">
    <location>
        <begin position="391"/>
        <end position="403"/>
    </location>
</feature>
<evidence type="ECO:0000256" key="6">
    <source>
        <dbReference type="SAM" id="MobiDB-lite"/>
    </source>
</evidence>
<dbReference type="CTD" id="51199"/>
<keyword evidence="5" id="KW-0175">Coiled coil</keyword>
<feature type="coiled-coil region" evidence="5">
    <location>
        <begin position="154"/>
        <end position="262"/>
    </location>
</feature>
<dbReference type="Proteomes" id="UP000515146">
    <property type="component" value="Unplaced"/>
</dbReference>
<accession>A0A6P6XYZ2</accession>
<evidence type="ECO:0000256" key="5">
    <source>
        <dbReference type="SAM" id="Coils"/>
    </source>
</evidence>
<comment type="subcellular location">
    <subcellularLocation>
        <location evidence="1">Cytoplasm</location>
        <location evidence="1">Cytoskeleton</location>
        <location evidence="1">Microtubule organizing center</location>
        <location evidence="1">Centrosome</location>
    </subcellularLocation>
</comment>
<feature type="region of interest" description="Disordered" evidence="6">
    <location>
        <begin position="507"/>
        <end position="526"/>
    </location>
</feature>
<feature type="compositionally biased region" description="Low complexity" evidence="6">
    <location>
        <begin position="360"/>
        <end position="370"/>
    </location>
</feature>
<dbReference type="GO" id="GO:0034454">
    <property type="term" value="P:microtubule anchoring at centrosome"/>
    <property type="evidence" value="ECO:0007669"/>
    <property type="project" value="TreeGrafter"/>
</dbReference>
<keyword evidence="4" id="KW-0206">Cytoskeleton</keyword>
<dbReference type="PANTHER" id="PTHR18905">
    <property type="entry name" value="NINEIN"/>
    <property type="match status" value="1"/>
</dbReference>
<keyword evidence="7" id="KW-1185">Reference proteome</keyword>
<dbReference type="KEGG" id="dpte:113791615"/>
<evidence type="ECO:0000256" key="1">
    <source>
        <dbReference type="ARBA" id="ARBA00004300"/>
    </source>
</evidence>
<gene>
    <name evidence="8" type="primary">LOC113791615</name>
</gene>
<dbReference type="GO" id="GO:0005813">
    <property type="term" value="C:centrosome"/>
    <property type="evidence" value="ECO:0007669"/>
    <property type="project" value="UniProtKB-SubCell"/>
</dbReference>
<feature type="coiled-coil region" evidence="5">
    <location>
        <begin position="71"/>
        <end position="112"/>
    </location>
</feature>
<keyword evidence="2" id="KW-0963">Cytoplasm</keyword>
<feature type="coiled-coil region" evidence="5">
    <location>
        <begin position="602"/>
        <end position="629"/>
    </location>
</feature>
<feature type="region of interest" description="Disordered" evidence="6">
    <location>
        <begin position="332"/>
        <end position="370"/>
    </location>
</feature>